<dbReference type="AlphaFoldDB" id="A0A9Q8UTW2"/>
<evidence type="ECO:0000313" key="3">
    <source>
        <dbReference type="Proteomes" id="UP000756132"/>
    </source>
</evidence>
<feature type="transmembrane region" description="Helical" evidence="1">
    <location>
        <begin position="45"/>
        <end position="66"/>
    </location>
</feature>
<evidence type="ECO:0000256" key="1">
    <source>
        <dbReference type="SAM" id="Phobius"/>
    </source>
</evidence>
<proteinExistence type="predicted"/>
<feature type="transmembrane region" description="Helical" evidence="1">
    <location>
        <begin position="183"/>
        <end position="201"/>
    </location>
</feature>
<dbReference type="KEGG" id="ffu:CLAFUR5_09017"/>
<keyword evidence="1" id="KW-1133">Transmembrane helix</keyword>
<reference evidence="2" key="2">
    <citation type="journal article" date="2022" name="Microb. Genom.">
        <title>A chromosome-scale genome assembly of the tomato pathogen Cladosporium fulvum reveals a compartmentalized genome architecture and the presence of a dispensable chromosome.</title>
        <authorList>
            <person name="Zaccaron A.Z."/>
            <person name="Chen L.H."/>
            <person name="Samaras A."/>
            <person name="Stergiopoulos I."/>
        </authorList>
    </citation>
    <scope>NUCLEOTIDE SEQUENCE</scope>
    <source>
        <strain evidence="2">Race5_Kim</strain>
    </source>
</reference>
<dbReference type="EMBL" id="CP090171">
    <property type="protein sequence ID" value="UJO22255.1"/>
    <property type="molecule type" value="Genomic_DNA"/>
</dbReference>
<keyword evidence="1" id="KW-0812">Transmembrane</keyword>
<protein>
    <submittedName>
        <fullName evidence="2">Notoamide biosynthesis cluster protein O</fullName>
    </submittedName>
</protein>
<feature type="transmembrane region" description="Helical" evidence="1">
    <location>
        <begin position="78"/>
        <end position="98"/>
    </location>
</feature>
<accession>A0A9Q8UTW2</accession>
<dbReference type="OrthoDB" id="196103at2759"/>
<feature type="transmembrane region" description="Helical" evidence="1">
    <location>
        <begin position="12"/>
        <end position="33"/>
    </location>
</feature>
<name>A0A9Q8UTW2_PASFU</name>
<dbReference type="Proteomes" id="UP000756132">
    <property type="component" value="Chromosome 9"/>
</dbReference>
<gene>
    <name evidence="2" type="ORF">CLAFUR5_09017</name>
</gene>
<sequence length="222" mass="24917">MKNTGTLFLSKNFLLIIPSIGQSVFAEAVFFTFQGLWFSVRARALGSFLSGIVAIIAGNLLGLFLDNEKLAMRFRGRWAFAVLFTLQGAWWLWGTIIVTDFRKSQPTYDWVDVGFGRGFAWFLVMVMWFQVNYMYLYFVIGSLAKNDAEVVRFAGLLRGTESAWQAISYGLTSVTVMGQVGGVYLNFGLCAVSLVPAWWVIREIGVSTGKGVDERSRGEHRE</sequence>
<keyword evidence="1" id="KW-0472">Membrane</keyword>
<keyword evidence="3" id="KW-1185">Reference proteome</keyword>
<dbReference type="GeneID" id="71988895"/>
<feature type="transmembrane region" description="Helical" evidence="1">
    <location>
        <begin position="118"/>
        <end position="138"/>
    </location>
</feature>
<dbReference type="RefSeq" id="XP_047766621.1">
    <property type="nucleotide sequence ID" value="XM_047908165.1"/>
</dbReference>
<reference evidence="2" key="1">
    <citation type="submission" date="2021-12" db="EMBL/GenBank/DDBJ databases">
        <authorList>
            <person name="Zaccaron A."/>
            <person name="Stergiopoulos I."/>
        </authorList>
    </citation>
    <scope>NUCLEOTIDE SEQUENCE</scope>
    <source>
        <strain evidence="2">Race5_Kim</strain>
    </source>
</reference>
<organism evidence="2 3">
    <name type="scientific">Passalora fulva</name>
    <name type="common">Tomato leaf mold</name>
    <name type="synonym">Cladosporium fulvum</name>
    <dbReference type="NCBI Taxonomy" id="5499"/>
    <lineage>
        <taxon>Eukaryota</taxon>
        <taxon>Fungi</taxon>
        <taxon>Dikarya</taxon>
        <taxon>Ascomycota</taxon>
        <taxon>Pezizomycotina</taxon>
        <taxon>Dothideomycetes</taxon>
        <taxon>Dothideomycetidae</taxon>
        <taxon>Mycosphaerellales</taxon>
        <taxon>Mycosphaerellaceae</taxon>
        <taxon>Fulvia</taxon>
    </lineage>
</organism>
<evidence type="ECO:0000313" key="2">
    <source>
        <dbReference type="EMBL" id="UJO22255.1"/>
    </source>
</evidence>